<dbReference type="InterPro" id="IPR000551">
    <property type="entry name" value="MerR-type_HTH_dom"/>
</dbReference>
<reference evidence="7 8" key="1">
    <citation type="submission" date="2019-11" db="EMBL/GenBank/DDBJ databases">
        <title>Terrilactibacillus tamarindus sp. nov. BCM23-1 isolated from bark of Tamarindus indica.</title>
        <authorList>
            <person name="Kingkaew E."/>
            <person name="Tanasupawat S."/>
        </authorList>
    </citation>
    <scope>NUCLEOTIDE SEQUENCE [LARGE SCALE GENOMIC DNA]</scope>
    <source>
        <strain evidence="7 8">BCM23-1</strain>
    </source>
</reference>
<dbReference type="InterPro" id="IPR047057">
    <property type="entry name" value="MerR_fam"/>
</dbReference>
<dbReference type="OrthoDB" id="9773308at2"/>
<name>A0A6N8CN49_9BACI</name>
<keyword evidence="8" id="KW-1185">Reference proteome</keyword>
<keyword evidence="2" id="KW-0805">Transcription regulation</keyword>
<dbReference type="InterPro" id="IPR009061">
    <property type="entry name" value="DNA-bd_dom_put_sf"/>
</dbReference>
<dbReference type="AlphaFoldDB" id="A0A6N8CN49"/>
<keyword evidence="3" id="KW-0238">DNA-binding</keyword>
<dbReference type="Gene3D" id="3.20.80.10">
    <property type="entry name" value="Regulatory factor, effector binding domain"/>
    <property type="match status" value="1"/>
</dbReference>
<dbReference type="Pfam" id="PF13411">
    <property type="entry name" value="MerR_1"/>
    <property type="match status" value="1"/>
</dbReference>
<evidence type="ECO:0000256" key="4">
    <source>
        <dbReference type="ARBA" id="ARBA00023163"/>
    </source>
</evidence>
<keyword evidence="1" id="KW-0678">Repressor</keyword>
<organism evidence="7 8">
    <name type="scientific">Terrilactibacillus tamarindi</name>
    <dbReference type="NCBI Taxonomy" id="2599694"/>
    <lineage>
        <taxon>Bacteria</taxon>
        <taxon>Bacillati</taxon>
        <taxon>Bacillota</taxon>
        <taxon>Bacilli</taxon>
        <taxon>Bacillales</taxon>
        <taxon>Bacillaceae</taxon>
        <taxon>Terrilactibacillus</taxon>
    </lineage>
</organism>
<keyword evidence="4" id="KW-0804">Transcription</keyword>
<dbReference type="PANTHER" id="PTHR30204:SF69">
    <property type="entry name" value="MERR-FAMILY TRANSCRIPTIONAL REGULATOR"/>
    <property type="match status" value="1"/>
</dbReference>
<comment type="caution">
    <text evidence="7">The sequence shown here is derived from an EMBL/GenBank/DDBJ whole genome shotgun (WGS) entry which is preliminary data.</text>
</comment>
<dbReference type="GO" id="GO:0003677">
    <property type="term" value="F:DNA binding"/>
    <property type="evidence" value="ECO:0007669"/>
    <property type="project" value="UniProtKB-KW"/>
</dbReference>
<evidence type="ECO:0000256" key="5">
    <source>
        <dbReference type="SAM" id="Coils"/>
    </source>
</evidence>
<dbReference type="Proteomes" id="UP000440978">
    <property type="component" value="Unassembled WGS sequence"/>
</dbReference>
<evidence type="ECO:0000313" key="7">
    <source>
        <dbReference type="EMBL" id="MTT31361.1"/>
    </source>
</evidence>
<dbReference type="CDD" id="cd01107">
    <property type="entry name" value="HTH_BmrR"/>
    <property type="match status" value="1"/>
</dbReference>
<keyword evidence="5" id="KW-0175">Coiled coil</keyword>
<evidence type="ECO:0000256" key="3">
    <source>
        <dbReference type="ARBA" id="ARBA00023125"/>
    </source>
</evidence>
<dbReference type="SUPFAM" id="SSF55136">
    <property type="entry name" value="Probable bacterial effector-binding domain"/>
    <property type="match status" value="1"/>
</dbReference>
<dbReference type="RefSeq" id="WP_155217410.1">
    <property type="nucleotide sequence ID" value="NZ_WNHB01000006.1"/>
</dbReference>
<evidence type="ECO:0000313" key="8">
    <source>
        <dbReference type="Proteomes" id="UP000440978"/>
    </source>
</evidence>
<dbReference type="InterPro" id="IPR011256">
    <property type="entry name" value="Reg_factor_effector_dom_sf"/>
</dbReference>
<evidence type="ECO:0000256" key="1">
    <source>
        <dbReference type="ARBA" id="ARBA00022491"/>
    </source>
</evidence>
<feature type="coiled-coil region" evidence="5">
    <location>
        <begin position="73"/>
        <end position="100"/>
    </location>
</feature>
<dbReference type="PANTHER" id="PTHR30204">
    <property type="entry name" value="REDOX-CYCLING DRUG-SENSING TRANSCRIPTIONAL ACTIVATOR SOXR"/>
    <property type="match status" value="1"/>
</dbReference>
<dbReference type="EMBL" id="WNHB01000006">
    <property type="protein sequence ID" value="MTT31361.1"/>
    <property type="molecule type" value="Genomic_DNA"/>
</dbReference>
<dbReference type="GO" id="GO:0003700">
    <property type="term" value="F:DNA-binding transcription factor activity"/>
    <property type="evidence" value="ECO:0007669"/>
    <property type="project" value="InterPro"/>
</dbReference>
<sequence>MKKLTISKMAQLRGLSVDTLRHYDKIGLFKPSEVDPRTGYRYYSILQYEVLGTIKELRQIGMPIKEIKAFMSNRNVEQSLNILKKSIADIESQIIELKKISSILSQRVSHIEQFKDTYRKASIVLKKFKKREYILLPRIVNMDDEETSSYGFIELENKVKGTIPILASNRFGDILTKDYLNQVRQTSSAINIPKSEMFIIVEGDAVDQNTKTFEEGTFICSYYRGFDPQKRFGCLKSLIDNCDDQGWDIVGDALHIIQIDITITDNVEEACYEIQIPVKRRQS</sequence>
<dbReference type="Gene3D" id="1.10.1660.10">
    <property type="match status" value="1"/>
</dbReference>
<accession>A0A6N8CN49</accession>
<feature type="domain" description="HTH merR-type" evidence="6">
    <location>
        <begin position="3"/>
        <end position="73"/>
    </location>
</feature>
<dbReference type="PROSITE" id="PS50937">
    <property type="entry name" value="HTH_MERR_2"/>
    <property type="match status" value="1"/>
</dbReference>
<dbReference type="SMART" id="SM00422">
    <property type="entry name" value="HTH_MERR"/>
    <property type="match status" value="1"/>
</dbReference>
<proteinExistence type="predicted"/>
<evidence type="ECO:0000259" key="6">
    <source>
        <dbReference type="PROSITE" id="PS50937"/>
    </source>
</evidence>
<protein>
    <submittedName>
        <fullName evidence="7">MerR family transcriptional regulator</fullName>
    </submittedName>
</protein>
<evidence type="ECO:0000256" key="2">
    <source>
        <dbReference type="ARBA" id="ARBA00023015"/>
    </source>
</evidence>
<gene>
    <name evidence="7" type="ORF">GMB86_04925</name>
</gene>
<dbReference type="SUPFAM" id="SSF46955">
    <property type="entry name" value="Putative DNA-binding domain"/>
    <property type="match status" value="1"/>
</dbReference>